<dbReference type="EMBL" id="CAWYQH010000090">
    <property type="protein sequence ID" value="CAK8681851.1"/>
    <property type="molecule type" value="Genomic_DNA"/>
</dbReference>
<dbReference type="Proteomes" id="UP001642483">
    <property type="component" value="Unassembled WGS sequence"/>
</dbReference>
<comment type="caution">
    <text evidence="1">The sequence shown here is derived from an EMBL/GenBank/DDBJ whole genome shotgun (WGS) entry which is preliminary data.</text>
</comment>
<sequence length="117" mass="13099">MGEEMKDESLPKICTTGVTAYVRGPTLVLITNFASKIQVENKELFVAFADEDLWRKINTTSSQMLSMCRNPLMLQMIISNNIHPSEDIGDASTTTRLFATVMESDIQSQFSIPRNHG</sequence>
<proteinExistence type="predicted"/>
<evidence type="ECO:0000313" key="1">
    <source>
        <dbReference type="EMBL" id="CAK8681851.1"/>
    </source>
</evidence>
<accession>A0ABP0FQA9</accession>
<evidence type="ECO:0000313" key="2">
    <source>
        <dbReference type="Proteomes" id="UP001642483"/>
    </source>
</evidence>
<gene>
    <name evidence="1" type="ORF">CVLEPA_LOCUS12085</name>
</gene>
<reference evidence="1 2" key="1">
    <citation type="submission" date="2024-02" db="EMBL/GenBank/DDBJ databases">
        <authorList>
            <person name="Daric V."/>
            <person name="Darras S."/>
        </authorList>
    </citation>
    <scope>NUCLEOTIDE SEQUENCE [LARGE SCALE GENOMIC DNA]</scope>
</reference>
<name>A0ABP0FQA9_CLALP</name>
<protein>
    <submittedName>
        <fullName evidence="1">Uncharacterized protein</fullName>
    </submittedName>
</protein>
<keyword evidence="2" id="KW-1185">Reference proteome</keyword>
<organism evidence="1 2">
    <name type="scientific">Clavelina lepadiformis</name>
    <name type="common">Light-bulb sea squirt</name>
    <name type="synonym">Ascidia lepadiformis</name>
    <dbReference type="NCBI Taxonomy" id="159417"/>
    <lineage>
        <taxon>Eukaryota</taxon>
        <taxon>Metazoa</taxon>
        <taxon>Chordata</taxon>
        <taxon>Tunicata</taxon>
        <taxon>Ascidiacea</taxon>
        <taxon>Aplousobranchia</taxon>
        <taxon>Clavelinidae</taxon>
        <taxon>Clavelina</taxon>
    </lineage>
</organism>